<dbReference type="PRINTS" id="PR00080">
    <property type="entry name" value="SDRFAMILY"/>
</dbReference>
<dbReference type="Proteomes" id="UP001144352">
    <property type="component" value="Unassembled WGS sequence"/>
</dbReference>
<accession>A0A9W6LDF6</accession>
<dbReference type="EMBL" id="BSDS01000001">
    <property type="protein sequence ID" value="GLI38461.1"/>
    <property type="molecule type" value="Genomic_DNA"/>
</dbReference>
<dbReference type="InterPro" id="IPR036291">
    <property type="entry name" value="NAD(P)-bd_dom_sf"/>
</dbReference>
<gene>
    <name evidence="4" type="ORF">GHYDROH2_19620</name>
</gene>
<protein>
    <submittedName>
        <fullName evidence="4">2-deoxy-D-gluconate 3-dehydrogenase</fullName>
    </submittedName>
</protein>
<sequence length="259" mass="28068">MSLKGKTAIVTGAGRGLGRASAMALAREGADLVIMSRTPKELEETATLVMEAGGTVVIQEGDVANPADVRRVVETAVETFETVDILMNNAAVIGPVRTLHQVAPEEWAYAMAVNLTGPWLFAREVVPHMIRQERGKIINVVSGLGEIVISPFGAYAIAKAGLIHMTRYLAEELKVHNIQVNGLNPAVMDTRMQEDIRGLGPAVLGPDVFADFTAMKDRKELLPPERVARLAVFLASEASDRVTGENGTESHFRTFGYRY</sequence>
<evidence type="ECO:0000256" key="1">
    <source>
        <dbReference type="ARBA" id="ARBA00006484"/>
    </source>
</evidence>
<dbReference type="GO" id="GO:0016616">
    <property type="term" value="F:oxidoreductase activity, acting on the CH-OH group of donors, NAD or NADP as acceptor"/>
    <property type="evidence" value="ECO:0007669"/>
    <property type="project" value="TreeGrafter"/>
</dbReference>
<keyword evidence="5" id="KW-1185">Reference proteome</keyword>
<dbReference type="SUPFAM" id="SSF51735">
    <property type="entry name" value="NAD(P)-binding Rossmann-fold domains"/>
    <property type="match status" value="1"/>
</dbReference>
<dbReference type="RefSeq" id="WP_214186440.1">
    <property type="nucleotide sequence ID" value="NZ_BSDS01000001.1"/>
</dbReference>
<dbReference type="GO" id="GO:0006633">
    <property type="term" value="P:fatty acid biosynthetic process"/>
    <property type="evidence" value="ECO:0007669"/>
    <property type="project" value="TreeGrafter"/>
</dbReference>
<comment type="caution">
    <text evidence="4">The sequence shown here is derived from an EMBL/GenBank/DDBJ whole genome shotgun (WGS) entry which is preliminary data.</text>
</comment>
<evidence type="ECO:0000256" key="2">
    <source>
        <dbReference type="ARBA" id="ARBA00023002"/>
    </source>
</evidence>
<evidence type="ECO:0000313" key="4">
    <source>
        <dbReference type="EMBL" id="GLI38461.1"/>
    </source>
</evidence>
<dbReference type="GO" id="GO:0048038">
    <property type="term" value="F:quinone binding"/>
    <property type="evidence" value="ECO:0007669"/>
    <property type="project" value="TreeGrafter"/>
</dbReference>
<dbReference type="Gene3D" id="3.40.50.720">
    <property type="entry name" value="NAD(P)-binding Rossmann-like Domain"/>
    <property type="match status" value="1"/>
</dbReference>
<dbReference type="FunFam" id="3.40.50.720:FF:000084">
    <property type="entry name" value="Short-chain dehydrogenase reductase"/>
    <property type="match status" value="1"/>
</dbReference>
<evidence type="ECO:0000313" key="5">
    <source>
        <dbReference type="Proteomes" id="UP001144352"/>
    </source>
</evidence>
<dbReference type="PANTHER" id="PTHR42760:SF133">
    <property type="entry name" value="3-OXOACYL-[ACYL-CARRIER-PROTEIN] REDUCTASE"/>
    <property type="match status" value="1"/>
</dbReference>
<proteinExistence type="inferred from homology"/>
<name>A0A9W6LDF6_9BACT</name>
<dbReference type="PRINTS" id="PR00081">
    <property type="entry name" value="GDHRDH"/>
</dbReference>
<evidence type="ECO:0000256" key="3">
    <source>
        <dbReference type="RuleBase" id="RU000363"/>
    </source>
</evidence>
<dbReference type="Pfam" id="PF00106">
    <property type="entry name" value="adh_short"/>
    <property type="match status" value="1"/>
</dbReference>
<dbReference type="AlphaFoldDB" id="A0A9W6LDF6"/>
<keyword evidence="2" id="KW-0560">Oxidoreductase</keyword>
<reference evidence="4" key="1">
    <citation type="submission" date="2022-12" db="EMBL/GenBank/DDBJ databases">
        <title>Reference genome sequencing for broad-spectrum identification of bacterial and archaeal isolates by mass spectrometry.</title>
        <authorList>
            <person name="Sekiguchi Y."/>
            <person name="Tourlousse D.M."/>
        </authorList>
    </citation>
    <scope>NUCLEOTIDE SEQUENCE</scope>
    <source>
        <strain evidence="4">H2</strain>
    </source>
</reference>
<dbReference type="CDD" id="cd05233">
    <property type="entry name" value="SDR_c"/>
    <property type="match status" value="1"/>
</dbReference>
<comment type="similarity">
    <text evidence="1 3">Belongs to the short-chain dehydrogenases/reductases (SDR) family.</text>
</comment>
<organism evidence="4 5">
    <name type="scientific">Geobacter hydrogenophilus</name>
    <dbReference type="NCBI Taxonomy" id="40983"/>
    <lineage>
        <taxon>Bacteria</taxon>
        <taxon>Pseudomonadati</taxon>
        <taxon>Thermodesulfobacteriota</taxon>
        <taxon>Desulfuromonadia</taxon>
        <taxon>Geobacterales</taxon>
        <taxon>Geobacteraceae</taxon>
        <taxon>Geobacter</taxon>
    </lineage>
</organism>
<dbReference type="PANTHER" id="PTHR42760">
    <property type="entry name" value="SHORT-CHAIN DEHYDROGENASES/REDUCTASES FAMILY MEMBER"/>
    <property type="match status" value="1"/>
</dbReference>
<dbReference type="InterPro" id="IPR002347">
    <property type="entry name" value="SDR_fam"/>
</dbReference>